<feature type="compositionally biased region" description="Polar residues" evidence="1">
    <location>
        <begin position="1091"/>
        <end position="1105"/>
    </location>
</feature>
<feature type="compositionally biased region" description="Polar residues" evidence="1">
    <location>
        <begin position="800"/>
        <end position="823"/>
    </location>
</feature>
<feature type="region of interest" description="Disordered" evidence="1">
    <location>
        <begin position="539"/>
        <end position="613"/>
    </location>
</feature>
<feature type="compositionally biased region" description="Basic and acidic residues" evidence="1">
    <location>
        <begin position="1044"/>
        <end position="1062"/>
    </location>
</feature>
<feature type="region of interest" description="Disordered" evidence="1">
    <location>
        <begin position="789"/>
        <end position="869"/>
    </location>
</feature>
<feature type="compositionally biased region" description="Basic and acidic residues" evidence="1">
    <location>
        <begin position="1345"/>
        <end position="1355"/>
    </location>
</feature>
<feature type="region of interest" description="Disordered" evidence="1">
    <location>
        <begin position="1404"/>
        <end position="1427"/>
    </location>
</feature>
<dbReference type="PANTHER" id="PTHR31008">
    <property type="entry name" value="COP1-INTERACTING PROTEIN-RELATED"/>
    <property type="match status" value="1"/>
</dbReference>
<feature type="compositionally biased region" description="Acidic residues" evidence="1">
    <location>
        <begin position="1108"/>
        <end position="1119"/>
    </location>
</feature>
<dbReference type="EMBL" id="PYDT01000004">
    <property type="protein sequence ID" value="THU64284.1"/>
    <property type="molecule type" value="Genomic_DNA"/>
</dbReference>
<feature type="compositionally biased region" description="Polar residues" evidence="1">
    <location>
        <begin position="854"/>
        <end position="863"/>
    </location>
</feature>
<dbReference type="Proteomes" id="UP000317650">
    <property type="component" value="Chromosome 1"/>
</dbReference>
<proteinExistence type="predicted"/>
<sequence>MDIGSARMWSLHGCSATTCCVAARTLPNAIESLASRSKALFLFPQSLLSLSIRGRRDIVRDEYCKRHLRPFRDTTFGLGSLLHRSYWHPLRSLFARIPDRDWGSVEAPPRADASPPRGLKTSTGPSGASWPQPALDAPALPAPEANLSNLRESLWGRLFSVWAFGFEVDHLVVGFEGSGILDRGGVELPLTDKGAALLCRMMNSDASLDCALFELSPRRSRCELFVSGNGKTEKIASGFLKPFVTHLKVAEAQVARAGKSIKLEVDRSRNDGSWFNKGTLERFVRFVSTPEVLESANTYDAEMSQLEGARRIYSQGAGDMLSGTLGEGDTNTVAATDITKKELLRAIDVRLDTLKQDLATACARAFSAGFSIDNVSELLLFAEYFGANRLNHPELTSQQQLQSMPLHLKSFADVNTRSSSSSDMSIDEPEFENDGAPKPPDGGDIQLHKSNIRQPSRLNTTELSGTSQQAKPIQWRRAVSEEPLPSASSSNEPAQQDVGGSFRRLSVQDRINLFENKQKEQSASSKNISTAGAVNRVVASRGEHRRLPSDVSEKSVLRRWSGASDMSIDNSSNSNSVNGQKESGGAVGTPVTGNLQLPSRSKTEETETLGLKDTATSQCRLDLKERTTDTSSSLQSECRGFFGSRDCLKDEDVKFTVTKVGPDLEEEQGKHHMSASVSRVDYCGLGDQDASRTHQQGFPETSNHAELKDHAACVIQSKEEKHVQMEDQAASPEISQALSTASEKVSWTDQEILPPPKRGVPLQADGNGVKNQARLVNRFRKFGRNTDAEVKEVKAKDPSDSQFKVSSDFPSESDLQNSQSQRKTFPVRVEETGGRNAGTSHATTKEDAMYQGLNWRQQPSVTERSVDERRRREINQPLAFPLGIAKETLEVVEPPFAQWMEQVQVMMPLKGNQELNDELWMKANELEKLFAAHKLRTLSEQTTSSRRSRPVDVQEDHVPMVMEKRHTVVLPDHLPEKTLMRETSNSKVDFDANFLEKVGNKESASSISQNLETLSPSDDSRGKFYYKYMQKRDAKLLEEWGTKSAQKEAKMKAMRDSLERSQAEMNSRYSRSADRHGSKYTHRLAENLRSFSNSSTLRSKNQAVGSVQEEEEDLEELYEQVDQGQDASYNDPFDDYSSRSTNSIKLLPARTLPSSTLRTSVASAQKPSGKSAKSVSTKHRSQTENPLAESLPNFSDFRKENAKPSAAVNRVNTREKAKVLSRSKSIIEETNLVKEAKPRMSQSMRKSTPIPVEFKDLSPVNSDSLDLTPFGFSRAQTDSAFINKIQKSGEFKPFLRKGKGTGSDFGANVAKPKASMISEVNKDGEHFEGIIQQRDSPDLDKDVLERSSVEGDPKVADFPVDSDSEKPRQSVEYENSDDFVSENGDVQRFLSQADYDTATASPKFETSVGNAQESPGESPRSWNSQHHHSFSCVHEAISVDSPAGSPASWNLHPLNQMIEADAARMRKKWGSAQMPMIVANASQQSRKDVTKGFKRLLKFGRKSKGVESLVNDWVSASTASEGDDDTEEGRDLAIRPTDDLRKSRMGYSLPNDGFNEGEIFPEQAQLLRSTIPNPPSNFKLGEDPLTGSSLKAPRSFFSLSSFRSKESKPR</sequence>
<feature type="region of interest" description="Disordered" evidence="1">
    <location>
        <begin position="105"/>
        <end position="135"/>
    </location>
</feature>
<dbReference type="PANTHER" id="PTHR31008:SF15">
    <property type="entry name" value="GPI-ANCHORED ADHESIN-LIKE PROTEIN"/>
    <property type="match status" value="1"/>
</dbReference>
<feature type="region of interest" description="Disordered" evidence="1">
    <location>
        <begin position="745"/>
        <end position="766"/>
    </location>
</feature>
<name>A0A4S8JQN5_MUSBA</name>
<reference evidence="2 3" key="1">
    <citation type="journal article" date="2019" name="Nat. Plants">
        <title>Genome sequencing of Musa balbisiana reveals subgenome evolution and function divergence in polyploid bananas.</title>
        <authorList>
            <person name="Yao X."/>
        </authorList>
    </citation>
    <scope>NUCLEOTIDE SEQUENCE [LARGE SCALE GENOMIC DNA]</scope>
    <source>
        <strain evidence="3">cv. DH-PKW</strain>
        <tissue evidence="2">Leaves</tissue>
    </source>
</reference>
<evidence type="ECO:0000256" key="1">
    <source>
        <dbReference type="SAM" id="MobiDB-lite"/>
    </source>
</evidence>
<accession>A0A4S8JQN5</accession>
<comment type="caution">
    <text evidence="2">The sequence shown here is derived from an EMBL/GenBank/DDBJ whole genome shotgun (WGS) entry which is preliminary data.</text>
</comment>
<feature type="region of interest" description="Disordered" evidence="1">
    <location>
        <begin position="1567"/>
        <end position="1592"/>
    </location>
</feature>
<feature type="region of interest" description="Disordered" evidence="1">
    <location>
        <begin position="1091"/>
        <end position="1215"/>
    </location>
</feature>
<feature type="compositionally biased region" description="Basic and acidic residues" evidence="1">
    <location>
        <begin position="789"/>
        <end position="799"/>
    </location>
</feature>
<organism evidence="2 3">
    <name type="scientific">Musa balbisiana</name>
    <name type="common">Banana</name>
    <dbReference type="NCBI Taxonomy" id="52838"/>
    <lineage>
        <taxon>Eukaryota</taxon>
        <taxon>Viridiplantae</taxon>
        <taxon>Streptophyta</taxon>
        <taxon>Embryophyta</taxon>
        <taxon>Tracheophyta</taxon>
        <taxon>Spermatophyta</taxon>
        <taxon>Magnoliopsida</taxon>
        <taxon>Liliopsida</taxon>
        <taxon>Zingiberales</taxon>
        <taxon>Musaceae</taxon>
        <taxon>Musa</taxon>
    </lineage>
</organism>
<feature type="region of interest" description="Disordered" evidence="1">
    <location>
        <begin position="1345"/>
        <end position="1383"/>
    </location>
</feature>
<feature type="region of interest" description="Disordered" evidence="1">
    <location>
        <begin position="414"/>
        <end position="501"/>
    </location>
</feature>
<feature type="region of interest" description="Disordered" evidence="1">
    <location>
        <begin position="1044"/>
        <end position="1079"/>
    </location>
</feature>
<feature type="compositionally biased region" description="Polar residues" evidence="1">
    <location>
        <begin position="1152"/>
        <end position="1175"/>
    </location>
</feature>
<feature type="compositionally biased region" description="Basic and acidic residues" evidence="1">
    <location>
        <begin position="541"/>
        <end position="556"/>
    </location>
</feature>
<feature type="compositionally biased region" description="Polar residues" evidence="1">
    <location>
        <begin position="448"/>
        <end position="471"/>
    </location>
</feature>
<protein>
    <submittedName>
        <fullName evidence="2">Uncharacterized protein</fullName>
    </submittedName>
</protein>
<evidence type="ECO:0000313" key="3">
    <source>
        <dbReference type="Proteomes" id="UP000317650"/>
    </source>
</evidence>
<feature type="compositionally biased region" description="Polar residues" evidence="1">
    <location>
        <begin position="1407"/>
        <end position="1424"/>
    </location>
</feature>
<evidence type="ECO:0000313" key="2">
    <source>
        <dbReference type="EMBL" id="THU64284.1"/>
    </source>
</evidence>
<feature type="compositionally biased region" description="Polar residues" evidence="1">
    <location>
        <begin position="591"/>
        <end position="600"/>
    </location>
</feature>
<keyword evidence="3" id="KW-1185">Reference proteome</keyword>
<gene>
    <name evidence="2" type="ORF">C4D60_Mb01t24840</name>
</gene>